<dbReference type="InParanoid" id="A0A672JPK1"/>
<evidence type="ECO:0000313" key="7">
    <source>
        <dbReference type="Ensembl" id="ENSSFAP00005055174.1"/>
    </source>
</evidence>
<dbReference type="InterPro" id="IPR018499">
    <property type="entry name" value="Tetraspanin/Peripherin"/>
</dbReference>
<proteinExistence type="predicted"/>
<feature type="region of interest" description="Disordered" evidence="5">
    <location>
        <begin position="237"/>
        <end position="262"/>
    </location>
</feature>
<reference evidence="7" key="2">
    <citation type="submission" date="2025-08" db="UniProtKB">
        <authorList>
            <consortium name="Ensembl"/>
        </authorList>
    </citation>
    <scope>IDENTIFICATION</scope>
</reference>
<feature type="transmembrane region" description="Helical" evidence="6">
    <location>
        <begin position="52"/>
        <end position="72"/>
    </location>
</feature>
<evidence type="ECO:0000256" key="4">
    <source>
        <dbReference type="ARBA" id="ARBA00023136"/>
    </source>
</evidence>
<feature type="transmembrane region" description="Helical" evidence="6">
    <location>
        <begin position="12"/>
        <end position="32"/>
    </location>
</feature>
<name>A0A672JPK1_SALFA</name>
<keyword evidence="8" id="KW-1185">Reference proteome</keyword>
<dbReference type="GO" id="GO:0005886">
    <property type="term" value="C:plasma membrane"/>
    <property type="evidence" value="ECO:0007669"/>
    <property type="project" value="TreeGrafter"/>
</dbReference>
<dbReference type="Proteomes" id="UP000472267">
    <property type="component" value="Chromosome 17"/>
</dbReference>
<evidence type="ECO:0000313" key="8">
    <source>
        <dbReference type="Proteomes" id="UP000472267"/>
    </source>
</evidence>
<sequence length="280" mass="30430">MGKANVWVKRTFIVLVGLIAIIGLLLLGLTLFSHGHFHKDEEIDDIVLGLHFMYALAVISVVLAAIGGFGACKEKKWALIVFVVGMILSSLFLFGIEIVSLALQPQFSIELKAQYLHMMPLSNASEVVIDSLGEVQRELQCCGLDEGYLDWDYNIPDSCLCAENSIHPCVAAPRNSRLFEGRVDDEPIMIYSESCLPYITESVMAVIKTAVGIMMGVTLLLVFSAVLGHHHAVPAEPEGGHPPCGLQPGGEGGELHHSHRDHRGHMIPAVAAKLRKCGES</sequence>
<dbReference type="Pfam" id="PF00335">
    <property type="entry name" value="Tetraspanin"/>
    <property type="match status" value="1"/>
</dbReference>
<keyword evidence="2 6" id="KW-0812">Transmembrane</keyword>
<protein>
    <recommendedName>
        <fullName evidence="9">Tetraspanin</fullName>
    </recommendedName>
</protein>
<dbReference type="InterPro" id="IPR008952">
    <property type="entry name" value="Tetraspanin_EC2_sf"/>
</dbReference>
<reference evidence="7" key="3">
    <citation type="submission" date="2025-09" db="UniProtKB">
        <authorList>
            <consortium name="Ensembl"/>
        </authorList>
    </citation>
    <scope>IDENTIFICATION</scope>
</reference>
<organism evidence="7 8">
    <name type="scientific">Salarias fasciatus</name>
    <name type="common">Jewelled blenny</name>
    <name type="synonym">Blennius fasciatus</name>
    <dbReference type="NCBI Taxonomy" id="181472"/>
    <lineage>
        <taxon>Eukaryota</taxon>
        <taxon>Metazoa</taxon>
        <taxon>Chordata</taxon>
        <taxon>Craniata</taxon>
        <taxon>Vertebrata</taxon>
        <taxon>Euteleostomi</taxon>
        <taxon>Actinopterygii</taxon>
        <taxon>Neopterygii</taxon>
        <taxon>Teleostei</taxon>
        <taxon>Neoteleostei</taxon>
        <taxon>Acanthomorphata</taxon>
        <taxon>Ovalentaria</taxon>
        <taxon>Blenniimorphae</taxon>
        <taxon>Blenniiformes</taxon>
        <taxon>Blennioidei</taxon>
        <taxon>Blenniidae</taxon>
        <taxon>Salariinae</taxon>
        <taxon>Salarias</taxon>
    </lineage>
</organism>
<gene>
    <name evidence="7" type="primary">LOC115403922</name>
</gene>
<dbReference type="PANTHER" id="PTHR19282">
    <property type="entry name" value="TETRASPANIN"/>
    <property type="match status" value="1"/>
</dbReference>
<evidence type="ECO:0000256" key="3">
    <source>
        <dbReference type="ARBA" id="ARBA00022989"/>
    </source>
</evidence>
<dbReference type="Gene3D" id="1.10.1450.10">
    <property type="entry name" value="Tetraspanin"/>
    <property type="match status" value="1"/>
</dbReference>
<dbReference type="PANTHER" id="PTHR19282:SF516">
    <property type="entry name" value="TETRASPANIN"/>
    <property type="match status" value="1"/>
</dbReference>
<comment type="subcellular location">
    <subcellularLocation>
        <location evidence="1">Membrane</location>
        <topology evidence="1">Multi-pass membrane protein</topology>
    </subcellularLocation>
</comment>
<feature type="transmembrane region" description="Helical" evidence="6">
    <location>
        <begin position="79"/>
        <end position="103"/>
    </location>
</feature>
<keyword evidence="4 6" id="KW-0472">Membrane</keyword>
<evidence type="ECO:0008006" key="9">
    <source>
        <dbReference type="Google" id="ProtNLM"/>
    </source>
</evidence>
<dbReference type="SUPFAM" id="SSF48652">
    <property type="entry name" value="Tetraspanin"/>
    <property type="match status" value="1"/>
</dbReference>
<dbReference type="AlphaFoldDB" id="A0A672JPK1"/>
<evidence type="ECO:0000256" key="1">
    <source>
        <dbReference type="ARBA" id="ARBA00004141"/>
    </source>
</evidence>
<evidence type="ECO:0000256" key="5">
    <source>
        <dbReference type="SAM" id="MobiDB-lite"/>
    </source>
</evidence>
<evidence type="ECO:0000256" key="2">
    <source>
        <dbReference type="ARBA" id="ARBA00022692"/>
    </source>
</evidence>
<accession>A0A672JPK1</accession>
<dbReference type="Ensembl" id="ENSSFAT00005056869.1">
    <property type="protein sequence ID" value="ENSSFAP00005055174.1"/>
    <property type="gene ID" value="ENSSFAG00005026189.1"/>
</dbReference>
<reference evidence="7" key="1">
    <citation type="submission" date="2019-06" db="EMBL/GenBank/DDBJ databases">
        <authorList>
            <consortium name="Wellcome Sanger Institute Data Sharing"/>
        </authorList>
    </citation>
    <scope>NUCLEOTIDE SEQUENCE [LARGE SCALE GENOMIC DNA]</scope>
</reference>
<keyword evidence="3 6" id="KW-1133">Transmembrane helix</keyword>
<evidence type="ECO:0000256" key="6">
    <source>
        <dbReference type="SAM" id="Phobius"/>
    </source>
</evidence>
<dbReference type="OMA" id="MGRANVW"/>